<dbReference type="PROSITE" id="PS00108">
    <property type="entry name" value="PROTEIN_KINASE_ST"/>
    <property type="match status" value="1"/>
</dbReference>
<dbReference type="Pfam" id="PF00069">
    <property type="entry name" value="Pkinase"/>
    <property type="match status" value="1"/>
</dbReference>
<dbReference type="EMBL" id="KV417518">
    <property type="protein sequence ID" value="KZP25806.1"/>
    <property type="molecule type" value="Genomic_DNA"/>
</dbReference>
<dbReference type="Proteomes" id="UP000076532">
    <property type="component" value="Unassembled WGS sequence"/>
</dbReference>
<dbReference type="InterPro" id="IPR011009">
    <property type="entry name" value="Kinase-like_dom_sf"/>
</dbReference>
<dbReference type="SMART" id="SM00220">
    <property type="entry name" value="S_TKc"/>
    <property type="match status" value="1"/>
</dbReference>
<reference evidence="3 4" key="1">
    <citation type="journal article" date="2016" name="Mol. Biol. Evol.">
        <title>Comparative Genomics of Early-Diverging Mushroom-Forming Fungi Provides Insights into the Origins of Lignocellulose Decay Capabilities.</title>
        <authorList>
            <person name="Nagy L.G."/>
            <person name="Riley R."/>
            <person name="Tritt A."/>
            <person name="Adam C."/>
            <person name="Daum C."/>
            <person name="Floudas D."/>
            <person name="Sun H."/>
            <person name="Yadav J.S."/>
            <person name="Pangilinan J."/>
            <person name="Larsson K.H."/>
            <person name="Matsuura K."/>
            <person name="Barry K."/>
            <person name="Labutti K."/>
            <person name="Kuo R."/>
            <person name="Ohm R.A."/>
            <person name="Bhattacharya S.S."/>
            <person name="Shirouzu T."/>
            <person name="Yoshinaga Y."/>
            <person name="Martin F.M."/>
            <person name="Grigoriev I.V."/>
            <person name="Hibbett D.S."/>
        </authorList>
    </citation>
    <scope>NUCLEOTIDE SEQUENCE [LARGE SCALE GENOMIC DNA]</scope>
    <source>
        <strain evidence="3 4">CBS 109695</strain>
    </source>
</reference>
<feature type="domain" description="Protein kinase" evidence="2">
    <location>
        <begin position="52"/>
        <end position="339"/>
    </location>
</feature>
<sequence>MASLPSTQDPSDGAPQPSDGAPQPSDGAPQPSDDASQPSDALNPRDLTSEIKSDEHYFAYGAYSEVFGGDWTDASTGKVTRVAIKALRGVTNDEKELVKIRKRLLREIMVWVPLKHPNITPFLGVVTGFGPLSAMVSPYYSKANINQYTLDNPDVDRLPLILGVARGLEYLHSLGLLHGDLKGHNVLIDDDLSPRLADFGRSRIVERRGFTTAFTGTGRYMAPELTVINDDIPYTPPTADSSEDDTLSTNPASLDPIITKKSDIYAFAMVVIEILTSKLPFFYLRQEHLVVILTQDGKRPDRPRCVPTHFADEIWQLMEDCWHHEPQVRPEMNAAVPRLEEMQSNKLRVAWEVASVPAT</sequence>
<evidence type="ECO:0000259" key="2">
    <source>
        <dbReference type="PROSITE" id="PS50011"/>
    </source>
</evidence>
<dbReference type="GO" id="GO:0004674">
    <property type="term" value="F:protein serine/threonine kinase activity"/>
    <property type="evidence" value="ECO:0007669"/>
    <property type="project" value="TreeGrafter"/>
</dbReference>
<dbReference type="SUPFAM" id="SSF56112">
    <property type="entry name" value="Protein kinase-like (PK-like)"/>
    <property type="match status" value="1"/>
</dbReference>
<dbReference type="PANTHER" id="PTHR44329:SF214">
    <property type="entry name" value="PROTEIN KINASE DOMAIN-CONTAINING PROTEIN"/>
    <property type="match status" value="1"/>
</dbReference>
<feature type="compositionally biased region" description="Polar residues" evidence="1">
    <location>
        <begin position="1"/>
        <end position="10"/>
    </location>
</feature>
<proteinExistence type="predicted"/>
<accession>A0A166P7R0</accession>
<dbReference type="OrthoDB" id="3260205at2759"/>
<protein>
    <submittedName>
        <fullName evidence="3">Kinase-like protein</fullName>
    </submittedName>
</protein>
<evidence type="ECO:0000313" key="4">
    <source>
        <dbReference type="Proteomes" id="UP000076532"/>
    </source>
</evidence>
<dbReference type="GO" id="GO:0005524">
    <property type="term" value="F:ATP binding"/>
    <property type="evidence" value="ECO:0007669"/>
    <property type="project" value="InterPro"/>
</dbReference>
<name>A0A166P7R0_9AGAM</name>
<dbReference type="PANTHER" id="PTHR44329">
    <property type="entry name" value="SERINE/THREONINE-PROTEIN KINASE TNNI3K-RELATED"/>
    <property type="match status" value="1"/>
</dbReference>
<dbReference type="Gene3D" id="1.10.510.10">
    <property type="entry name" value="Transferase(Phosphotransferase) domain 1"/>
    <property type="match status" value="1"/>
</dbReference>
<organism evidence="3 4">
    <name type="scientific">Athelia psychrophila</name>
    <dbReference type="NCBI Taxonomy" id="1759441"/>
    <lineage>
        <taxon>Eukaryota</taxon>
        <taxon>Fungi</taxon>
        <taxon>Dikarya</taxon>
        <taxon>Basidiomycota</taxon>
        <taxon>Agaricomycotina</taxon>
        <taxon>Agaricomycetes</taxon>
        <taxon>Agaricomycetidae</taxon>
        <taxon>Atheliales</taxon>
        <taxon>Atheliaceae</taxon>
        <taxon>Athelia</taxon>
    </lineage>
</organism>
<dbReference type="STRING" id="436010.A0A166P7R0"/>
<dbReference type="Pfam" id="PF07714">
    <property type="entry name" value="PK_Tyr_Ser-Thr"/>
    <property type="match status" value="1"/>
</dbReference>
<evidence type="ECO:0000256" key="1">
    <source>
        <dbReference type="SAM" id="MobiDB-lite"/>
    </source>
</evidence>
<dbReference type="PIRSF" id="PIRSF000654">
    <property type="entry name" value="Integrin-linked_kinase"/>
    <property type="match status" value="1"/>
</dbReference>
<dbReference type="InterPro" id="IPR000719">
    <property type="entry name" value="Prot_kinase_dom"/>
</dbReference>
<evidence type="ECO:0000313" key="3">
    <source>
        <dbReference type="EMBL" id="KZP25806.1"/>
    </source>
</evidence>
<feature type="region of interest" description="Disordered" evidence="1">
    <location>
        <begin position="1"/>
        <end position="46"/>
    </location>
</feature>
<dbReference type="InterPro" id="IPR008271">
    <property type="entry name" value="Ser/Thr_kinase_AS"/>
</dbReference>
<dbReference type="InterPro" id="IPR001245">
    <property type="entry name" value="Ser-Thr/Tyr_kinase_cat_dom"/>
</dbReference>
<gene>
    <name evidence="3" type="ORF">FIBSPDRAFT_367772</name>
</gene>
<dbReference type="InterPro" id="IPR051681">
    <property type="entry name" value="Ser/Thr_Kinases-Pseudokinases"/>
</dbReference>
<dbReference type="AlphaFoldDB" id="A0A166P7R0"/>
<dbReference type="PROSITE" id="PS50011">
    <property type="entry name" value="PROTEIN_KINASE_DOM"/>
    <property type="match status" value="1"/>
</dbReference>
<keyword evidence="4" id="KW-1185">Reference proteome</keyword>